<keyword evidence="3" id="KW-1185">Reference proteome</keyword>
<accession>A0AAV6XQH6</accession>
<dbReference type="PANTHER" id="PTHR14212">
    <property type="entry name" value="U4/U6-ASSOCIATED RNA SPLICING FACTOR-RELATED"/>
    <property type="match status" value="1"/>
</dbReference>
<reference evidence="2" key="1">
    <citation type="submission" date="2019-10" db="EMBL/GenBank/DDBJ databases">
        <authorList>
            <person name="Zhang R."/>
            <person name="Pan Y."/>
            <person name="Wang J."/>
            <person name="Ma R."/>
            <person name="Yu S."/>
        </authorList>
    </citation>
    <scope>NUCLEOTIDE SEQUENCE</scope>
    <source>
        <strain evidence="2">LA-IB0</strain>
        <tissue evidence="2">Leaf</tissue>
    </source>
</reference>
<feature type="compositionally biased region" description="Basic and acidic residues" evidence="1">
    <location>
        <begin position="161"/>
        <end position="183"/>
    </location>
</feature>
<dbReference type="PANTHER" id="PTHR14212:SF0">
    <property type="entry name" value="U4_U6 SMALL NUCLEAR RIBONUCLEOPROTEIN PRP3"/>
    <property type="match status" value="1"/>
</dbReference>
<comment type="caution">
    <text evidence="2">The sequence shown here is derived from an EMBL/GenBank/DDBJ whole genome shotgun (WGS) entry which is preliminary data.</text>
</comment>
<gene>
    <name evidence="2" type="ORF">BUALT_Bualt03G0024100</name>
</gene>
<evidence type="ECO:0000256" key="1">
    <source>
        <dbReference type="SAM" id="MobiDB-lite"/>
    </source>
</evidence>
<feature type="region of interest" description="Disordered" evidence="1">
    <location>
        <begin position="225"/>
        <end position="244"/>
    </location>
</feature>
<dbReference type="GO" id="GO:0000398">
    <property type="term" value="P:mRNA splicing, via spliceosome"/>
    <property type="evidence" value="ECO:0007669"/>
    <property type="project" value="InterPro"/>
</dbReference>
<sequence>MLCNMRKELTKSVTSFLFCCTRKPLFCLLFTVQFSLPPLLFASTAGRRKPTTTKAQRSRLQLISRKALPLTMDKEKSSRRRRESDSHRDRETSKDNHHHHRSKHDKDCRRSDEHPHRLSDTKTECEGSWDRDMRHERKMERKQRKERGERSNKRARVYEGNGREMRRFEDVKLKEDDRERKQGESLGFGEKPVKKETKYELRDSRQHNRLVPLPMTIENKGVNINRSHEVPGKSSTDGIAPDAGKSRGLSLDALAKAKRALQMQKELAERMKKIPLLNRDSGSTGDGSPKVIGKVVAKSSSAKGILPVPISPLTSSIMVPAGVTQSTSTLPVTSVAAVTPQSGLPHLPGLTTQKYEAVKRAQGLAAKMGFRQDPEFAALINMFPGQMPADVNIQPKPSRAPVLRLDALGREVDEHGNVVNFPKVNSFSTLKVNINKQNKEAFEILKPELEVDPDKNPHFDARVGID</sequence>
<dbReference type="Proteomes" id="UP000826271">
    <property type="component" value="Unassembled WGS sequence"/>
</dbReference>
<dbReference type="AlphaFoldDB" id="A0AAV6XQH6"/>
<proteinExistence type="predicted"/>
<evidence type="ECO:0000313" key="2">
    <source>
        <dbReference type="EMBL" id="KAG8385266.1"/>
    </source>
</evidence>
<protein>
    <submittedName>
        <fullName evidence="2">Uncharacterized protein</fullName>
    </submittedName>
</protein>
<feature type="compositionally biased region" description="Basic and acidic residues" evidence="1">
    <location>
        <begin position="72"/>
        <end position="95"/>
    </location>
</feature>
<feature type="region of interest" description="Disordered" evidence="1">
    <location>
        <begin position="46"/>
        <end position="201"/>
    </location>
</feature>
<feature type="compositionally biased region" description="Basic and acidic residues" evidence="1">
    <location>
        <begin position="104"/>
        <end position="139"/>
    </location>
</feature>
<evidence type="ECO:0000313" key="3">
    <source>
        <dbReference type="Proteomes" id="UP000826271"/>
    </source>
</evidence>
<dbReference type="InterPro" id="IPR027104">
    <property type="entry name" value="Prp3"/>
</dbReference>
<name>A0AAV6XQH6_9LAMI</name>
<feature type="compositionally biased region" description="Polar residues" evidence="1">
    <location>
        <begin position="52"/>
        <end position="61"/>
    </location>
</feature>
<dbReference type="GO" id="GO:0046540">
    <property type="term" value="C:U4/U6 x U5 tri-snRNP complex"/>
    <property type="evidence" value="ECO:0007669"/>
    <property type="project" value="InterPro"/>
</dbReference>
<organism evidence="2 3">
    <name type="scientific">Buddleja alternifolia</name>
    <dbReference type="NCBI Taxonomy" id="168488"/>
    <lineage>
        <taxon>Eukaryota</taxon>
        <taxon>Viridiplantae</taxon>
        <taxon>Streptophyta</taxon>
        <taxon>Embryophyta</taxon>
        <taxon>Tracheophyta</taxon>
        <taxon>Spermatophyta</taxon>
        <taxon>Magnoliopsida</taxon>
        <taxon>eudicotyledons</taxon>
        <taxon>Gunneridae</taxon>
        <taxon>Pentapetalae</taxon>
        <taxon>asterids</taxon>
        <taxon>lamiids</taxon>
        <taxon>Lamiales</taxon>
        <taxon>Scrophulariaceae</taxon>
        <taxon>Buddlejeae</taxon>
        <taxon>Buddleja</taxon>
    </lineage>
</organism>
<dbReference type="EMBL" id="WHWC01000003">
    <property type="protein sequence ID" value="KAG8385266.1"/>
    <property type="molecule type" value="Genomic_DNA"/>
</dbReference>
<feature type="compositionally biased region" description="Basic and acidic residues" evidence="1">
    <location>
        <begin position="191"/>
        <end position="201"/>
    </location>
</feature>